<evidence type="ECO:0000256" key="2">
    <source>
        <dbReference type="ARBA" id="ARBA00022516"/>
    </source>
</evidence>
<organism evidence="11 12">
    <name type="scientific">Edaphobacter aggregans</name>
    <dbReference type="NCBI Taxonomy" id="570835"/>
    <lineage>
        <taxon>Bacteria</taxon>
        <taxon>Pseudomonadati</taxon>
        <taxon>Acidobacteriota</taxon>
        <taxon>Terriglobia</taxon>
        <taxon>Terriglobales</taxon>
        <taxon>Acidobacteriaceae</taxon>
        <taxon>Edaphobacter</taxon>
    </lineage>
</organism>
<protein>
    <recommendedName>
        <fullName evidence="10">Glycerol-3-phosphate acyltransferase</fullName>
    </recommendedName>
    <alternativeName>
        <fullName evidence="10">Acyl-PO4 G3P acyltransferase</fullName>
    </alternativeName>
    <alternativeName>
        <fullName evidence="10">Acyl-phosphate--glycerol-3-phosphate acyltransferase</fullName>
    </alternativeName>
    <alternativeName>
        <fullName evidence="10">G3P acyltransferase</fullName>
        <shortName evidence="10">GPAT</shortName>
        <ecNumber evidence="10">2.3.1.275</ecNumber>
    </alternativeName>
    <alternativeName>
        <fullName evidence="10">Lysophosphatidic acid synthase</fullName>
        <shortName evidence="10">LPA synthase</shortName>
    </alternativeName>
</protein>
<dbReference type="EC" id="2.3.1.275" evidence="10"/>
<dbReference type="PANTHER" id="PTHR30309">
    <property type="entry name" value="INNER MEMBRANE PROTEIN YGIH"/>
    <property type="match status" value="1"/>
</dbReference>
<keyword evidence="12" id="KW-1185">Reference proteome</keyword>
<dbReference type="NCBIfam" id="TIGR00023">
    <property type="entry name" value="glycerol-3-phosphate 1-O-acyltransferase PlsY"/>
    <property type="match status" value="1"/>
</dbReference>
<keyword evidence="11" id="KW-0012">Acyltransferase</keyword>
<dbReference type="Proteomes" id="UP000269669">
    <property type="component" value="Unassembled WGS sequence"/>
</dbReference>
<keyword evidence="6 10" id="KW-0443">Lipid metabolism</keyword>
<evidence type="ECO:0000256" key="7">
    <source>
        <dbReference type="ARBA" id="ARBA00023136"/>
    </source>
</evidence>
<keyword evidence="1 10" id="KW-1003">Cell membrane</keyword>
<evidence type="ECO:0000256" key="10">
    <source>
        <dbReference type="HAMAP-Rule" id="MF_01043"/>
    </source>
</evidence>
<comment type="pathway">
    <text evidence="10">Lipid metabolism; phospholipid metabolism.</text>
</comment>
<keyword evidence="4 10" id="KW-0812">Transmembrane</keyword>
<dbReference type="InterPro" id="IPR003811">
    <property type="entry name" value="G3P_acylTferase_PlsY"/>
</dbReference>
<keyword evidence="7 10" id="KW-0472">Membrane</keyword>
<evidence type="ECO:0000256" key="4">
    <source>
        <dbReference type="ARBA" id="ARBA00022692"/>
    </source>
</evidence>
<feature type="transmembrane region" description="Helical" evidence="10">
    <location>
        <begin position="6"/>
        <end position="24"/>
    </location>
</feature>
<name>A0A428MH72_9BACT</name>
<gene>
    <name evidence="10" type="primary">plsY</name>
    <name evidence="11" type="ORF">EDE15_1562</name>
</gene>
<comment type="similarity">
    <text evidence="10">Belongs to the PlsY family.</text>
</comment>
<dbReference type="UniPathway" id="UPA00085"/>
<evidence type="ECO:0000256" key="9">
    <source>
        <dbReference type="ARBA" id="ARBA00023264"/>
    </source>
</evidence>
<dbReference type="SMR" id="A0A428MH72"/>
<dbReference type="GO" id="GO:0008654">
    <property type="term" value="P:phospholipid biosynthetic process"/>
    <property type="evidence" value="ECO:0007669"/>
    <property type="project" value="UniProtKB-UniRule"/>
</dbReference>
<comment type="catalytic activity">
    <reaction evidence="10">
        <text>an acyl phosphate + sn-glycerol 3-phosphate = a 1-acyl-sn-glycero-3-phosphate + phosphate</text>
        <dbReference type="Rhea" id="RHEA:34075"/>
        <dbReference type="ChEBI" id="CHEBI:43474"/>
        <dbReference type="ChEBI" id="CHEBI:57597"/>
        <dbReference type="ChEBI" id="CHEBI:57970"/>
        <dbReference type="ChEBI" id="CHEBI:59918"/>
        <dbReference type="EC" id="2.3.1.275"/>
    </reaction>
</comment>
<comment type="function">
    <text evidence="10">Catalyzes the transfer of an acyl group from acyl-phosphate (acyl-PO(4)) to glycerol-3-phosphate (G3P) to form lysophosphatidic acid (LPA). This enzyme utilizes acyl-phosphate as fatty acyl donor, but not acyl-CoA or acyl-ACP.</text>
</comment>
<feature type="transmembrane region" description="Helical" evidence="10">
    <location>
        <begin position="163"/>
        <end position="179"/>
    </location>
</feature>
<evidence type="ECO:0000256" key="6">
    <source>
        <dbReference type="ARBA" id="ARBA00023098"/>
    </source>
</evidence>
<keyword evidence="2 10" id="KW-0444">Lipid biosynthesis</keyword>
<dbReference type="GO" id="GO:0043772">
    <property type="term" value="F:acyl-phosphate glycerol-3-phosphate acyltransferase activity"/>
    <property type="evidence" value="ECO:0007669"/>
    <property type="project" value="UniProtKB-UniRule"/>
</dbReference>
<evidence type="ECO:0000256" key="5">
    <source>
        <dbReference type="ARBA" id="ARBA00022989"/>
    </source>
</evidence>
<keyword evidence="3 10" id="KW-0808">Transferase</keyword>
<comment type="subunit">
    <text evidence="10">Probably interacts with PlsX.</text>
</comment>
<sequence>MNPWLITIPLAYLLGSIPFGYVLVKIFRKQDIRTTGSGNIGATNVARSGAKGLGIATLILDLAKGYIAVVIAQHLAPGNYDLAVAAAVAAILGHVFPVWLAFRGGKGVATALGVFLALNWPSALCTLAVFVVVFLLTRYVSLASIIAAATFPLFAFWFVPYRTPIVIAGLLFIPLLIIVKHHQNIRRLLSGTESRFGSRKVAA</sequence>
<comment type="subcellular location">
    <subcellularLocation>
        <location evidence="10">Cell membrane</location>
        <topology evidence="10">Multi-pass membrane protein</topology>
    </subcellularLocation>
</comment>
<dbReference type="PANTHER" id="PTHR30309:SF0">
    <property type="entry name" value="GLYCEROL-3-PHOSPHATE ACYLTRANSFERASE-RELATED"/>
    <property type="match status" value="1"/>
</dbReference>
<reference evidence="11 12" key="1">
    <citation type="submission" date="2018-12" db="EMBL/GenBank/DDBJ databases">
        <title>Sequencing of bacterial isolates from soil warming experiment in Harvard Forest, Massachusetts, USA.</title>
        <authorList>
            <person name="Deangelis K."/>
        </authorList>
    </citation>
    <scope>NUCLEOTIDE SEQUENCE [LARGE SCALE GENOMIC DNA]</scope>
    <source>
        <strain evidence="11 12">EB153</strain>
    </source>
</reference>
<feature type="transmembrane region" description="Helical" evidence="10">
    <location>
        <begin position="108"/>
        <end position="132"/>
    </location>
</feature>
<evidence type="ECO:0000256" key="8">
    <source>
        <dbReference type="ARBA" id="ARBA00023209"/>
    </source>
</evidence>
<evidence type="ECO:0000313" key="12">
    <source>
        <dbReference type="Proteomes" id="UP000269669"/>
    </source>
</evidence>
<dbReference type="SMART" id="SM01207">
    <property type="entry name" value="G3P_acyltransf"/>
    <property type="match status" value="1"/>
</dbReference>
<dbReference type="RefSeq" id="WP_125484715.1">
    <property type="nucleotide sequence ID" value="NZ_RSDW01000001.1"/>
</dbReference>
<dbReference type="OrthoDB" id="9777124at2"/>
<keyword evidence="8 10" id="KW-0594">Phospholipid biosynthesis</keyword>
<evidence type="ECO:0000256" key="3">
    <source>
        <dbReference type="ARBA" id="ARBA00022679"/>
    </source>
</evidence>
<dbReference type="HAMAP" id="MF_01043">
    <property type="entry name" value="PlsY"/>
    <property type="match status" value="1"/>
</dbReference>
<feature type="transmembrane region" description="Helical" evidence="10">
    <location>
        <begin position="82"/>
        <end position="102"/>
    </location>
</feature>
<keyword evidence="5 10" id="KW-1133">Transmembrane helix</keyword>
<dbReference type="GO" id="GO:0005886">
    <property type="term" value="C:plasma membrane"/>
    <property type="evidence" value="ECO:0007669"/>
    <property type="project" value="UniProtKB-SubCell"/>
</dbReference>
<dbReference type="EMBL" id="RSDW01000001">
    <property type="protein sequence ID" value="RSL16053.1"/>
    <property type="molecule type" value="Genomic_DNA"/>
</dbReference>
<evidence type="ECO:0000313" key="11">
    <source>
        <dbReference type="EMBL" id="RSL16053.1"/>
    </source>
</evidence>
<comment type="caution">
    <text evidence="11">The sequence shown here is derived from an EMBL/GenBank/DDBJ whole genome shotgun (WGS) entry which is preliminary data.</text>
</comment>
<accession>A0A428MH72</accession>
<dbReference type="AlphaFoldDB" id="A0A428MH72"/>
<proteinExistence type="inferred from homology"/>
<keyword evidence="9 10" id="KW-1208">Phospholipid metabolism</keyword>
<evidence type="ECO:0000256" key="1">
    <source>
        <dbReference type="ARBA" id="ARBA00022475"/>
    </source>
</evidence>
<dbReference type="Pfam" id="PF02660">
    <property type="entry name" value="G3P_acyltransf"/>
    <property type="match status" value="1"/>
</dbReference>